<feature type="region of interest" description="Disordered" evidence="1">
    <location>
        <begin position="1"/>
        <end position="26"/>
    </location>
</feature>
<feature type="compositionally biased region" description="Low complexity" evidence="1">
    <location>
        <begin position="12"/>
        <end position="26"/>
    </location>
</feature>
<sequence>MLNDFFNNSMHSRTSSRSAAQTTTMSTRLRQCPCTATPVVPLSLSPDRPTPRAFAFLCARHGIALNGSIDPPLTPPAPSLSATSTLPSLFTSGRPRDTPSRSMTQHTVPSIACCSKSMQHARTDTDLPVAQISLLDAPDLNPVHHPPFLHGVMVQRLV</sequence>
<dbReference type="AlphaFoldDB" id="R7SG53"/>
<keyword evidence="3" id="KW-1185">Reference proteome</keyword>
<evidence type="ECO:0000313" key="2">
    <source>
        <dbReference type="EMBL" id="EJC97405.1"/>
    </source>
</evidence>
<evidence type="ECO:0000313" key="3">
    <source>
        <dbReference type="Proteomes" id="UP000053630"/>
    </source>
</evidence>
<organism evidence="2 3">
    <name type="scientific">Fomitiporia mediterranea (strain MF3/22)</name>
    <name type="common">Grapevine white-rot fungus</name>
    <dbReference type="NCBI Taxonomy" id="694068"/>
    <lineage>
        <taxon>Eukaryota</taxon>
        <taxon>Fungi</taxon>
        <taxon>Dikarya</taxon>
        <taxon>Basidiomycota</taxon>
        <taxon>Agaricomycotina</taxon>
        <taxon>Agaricomycetes</taxon>
        <taxon>Hymenochaetales</taxon>
        <taxon>Hymenochaetaceae</taxon>
        <taxon>Fomitiporia</taxon>
    </lineage>
</organism>
<gene>
    <name evidence="2" type="ORF">FOMMEDRAFT_163548</name>
</gene>
<dbReference type="GeneID" id="18676029"/>
<reference evidence="3" key="1">
    <citation type="journal article" date="2012" name="Science">
        <title>The Paleozoic origin of enzymatic lignin decomposition reconstructed from 31 fungal genomes.</title>
        <authorList>
            <person name="Floudas D."/>
            <person name="Binder M."/>
            <person name="Riley R."/>
            <person name="Barry K."/>
            <person name="Blanchette R.A."/>
            <person name="Henrissat B."/>
            <person name="Martinez A.T."/>
            <person name="Otillar R."/>
            <person name="Spatafora J.W."/>
            <person name="Yadav J.S."/>
            <person name="Aerts A."/>
            <person name="Benoit I."/>
            <person name="Boyd A."/>
            <person name="Carlson A."/>
            <person name="Copeland A."/>
            <person name="Coutinho P.M."/>
            <person name="de Vries R.P."/>
            <person name="Ferreira P."/>
            <person name="Findley K."/>
            <person name="Foster B."/>
            <person name="Gaskell J."/>
            <person name="Glotzer D."/>
            <person name="Gorecki P."/>
            <person name="Heitman J."/>
            <person name="Hesse C."/>
            <person name="Hori C."/>
            <person name="Igarashi K."/>
            <person name="Jurgens J.A."/>
            <person name="Kallen N."/>
            <person name="Kersten P."/>
            <person name="Kohler A."/>
            <person name="Kuees U."/>
            <person name="Kumar T.K.A."/>
            <person name="Kuo A."/>
            <person name="LaButti K."/>
            <person name="Larrondo L.F."/>
            <person name="Lindquist E."/>
            <person name="Ling A."/>
            <person name="Lombard V."/>
            <person name="Lucas S."/>
            <person name="Lundell T."/>
            <person name="Martin R."/>
            <person name="McLaughlin D.J."/>
            <person name="Morgenstern I."/>
            <person name="Morin E."/>
            <person name="Murat C."/>
            <person name="Nagy L.G."/>
            <person name="Nolan M."/>
            <person name="Ohm R.A."/>
            <person name="Patyshakuliyeva A."/>
            <person name="Rokas A."/>
            <person name="Ruiz-Duenas F.J."/>
            <person name="Sabat G."/>
            <person name="Salamov A."/>
            <person name="Samejima M."/>
            <person name="Schmutz J."/>
            <person name="Slot J.C."/>
            <person name="St John F."/>
            <person name="Stenlid J."/>
            <person name="Sun H."/>
            <person name="Sun S."/>
            <person name="Syed K."/>
            <person name="Tsang A."/>
            <person name="Wiebenga A."/>
            <person name="Young D."/>
            <person name="Pisabarro A."/>
            <person name="Eastwood D.C."/>
            <person name="Martin F."/>
            <person name="Cullen D."/>
            <person name="Grigoriev I.V."/>
            <person name="Hibbett D.S."/>
        </authorList>
    </citation>
    <scope>NUCLEOTIDE SEQUENCE [LARGE SCALE GENOMIC DNA]</scope>
    <source>
        <strain evidence="3">MF3/22</strain>
    </source>
</reference>
<evidence type="ECO:0000256" key="1">
    <source>
        <dbReference type="SAM" id="MobiDB-lite"/>
    </source>
</evidence>
<protein>
    <submittedName>
        <fullName evidence="2">Uncharacterized protein</fullName>
    </submittedName>
</protein>
<dbReference type="Proteomes" id="UP000053630">
    <property type="component" value="Unassembled WGS sequence"/>
</dbReference>
<name>R7SG53_FOMME</name>
<dbReference type="RefSeq" id="XP_007272332.1">
    <property type="nucleotide sequence ID" value="XM_007272270.1"/>
</dbReference>
<accession>R7SG53</accession>
<dbReference type="EMBL" id="JH718704">
    <property type="protein sequence ID" value="EJC97405.1"/>
    <property type="molecule type" value="Genomic_DNA"/>
</dbReference>
<feature type="compositionally biased region" description="Polar residues" evidence="1">
    <location>
        <begin position="1"/>
        <end position="11"/>
    </location>
</feature>
<dbReference type="KEGG" id="fme:FOMMEDRAFT_163548"/>
<proteinExistence type="predicted"/>